<keyword evidence="2" id="KW-0472">Membrane</keyword>
<dbReference type="InterPro" id="IPR015683">
    <property type="entry name" value="Ionotropic_Glu_rcpt"/>
</dbReference>
<protein>
    <submittedName>
        <fullName evidence="3">Uncharacterized protein</fullName>
    </submittedName>
</protein>
<organism evidence="3 4">
    <name type="scientific">Cafeteria roenbergensis</name>
    <name type="common">Marine flagellate</name>
    <dbReference type="NCBI Taxonomy" id="33653"/>
    <lineage>
        <taxon>Eukaryota</taxon>
        <taxon>Sar</taxon>
        <taxon>Stramenopiles</taxon>
        <taxon>Bigyra</taxon>
        <taxon>Opalozoa</taxon>
        <taxon>Bicosoecida</taxon>
        <taxon>Cafeteriaceae</taxon>
        <taxon>Cafeteria</taxon>
    </lineage>
</organism>
<dbReference type="SUPFAM" id="SSF53850">
    <property type="entry name" value="Periplasmic binding protein-like II"/>
    <property type="match status" value="1"/>
</dbReference>
<dbReference type="PANTHER" id="PTHR18966">
    <property type="entry name" value="IONOTROPIC GLUTAMATE RECEPTOR"/>
    <property type="match status" value="1"/>
</dbReference>
<gene>
    <name evidence="3" type="ORF">FNF31_06524</name>
</gene>
<accession>A0A5A8CMJ1</accession>
<dbReference type="EMBL" id="VLTM01000102">
    <property type="protein sequence ID" value="KAA0153061.1"/>
    <property type="molecule type" value="Genomic_DNA"/>
</dbReference>
<feature type="region of interest" description="Disordered" evidence="1">
    <location>
        <begin position="738"/>
        <end position="790"/>
    </location>
</feature>
<feature type="compositionally biased region" description="Low complexity" evidence="1">
    <location>
        <begin position="903"/>
        <end position="917"/>
    </location>
</feature>
<name>A0A5A8CMJ1_CAFRO</name>
<feature type="transmembrane region" description="Helical" evidence="2">
    <location>
        <begin position="403"/>
        <end position="428"/>
    </location>
</feature>
<evidence type="ECO:0000256" key="2">
    <source>
        <dbReference type="SAM" id="Phobius"/>
    </source>
</evidence>
<feature type="region of interest" description="Disordered" evidence="1">
    <location>
        <begin position="1"/>
        <end position="21"/>
    </location>
</feature>
<feature type="region of interest" description="Disordered" evidence="1">
    <location>
        <begin position="964"/>
        <end position="1002"/>
    </location>
</feature>
<dbReference type="AlphaFoldDB" id="A0A5A8CMJ1"/>
<feature type="region of interest" description="Disordered" evidence="1">
    <location>
        <begin position="1013"/>
        <end position="1032"/>
    </location>
</feature>
<reference evidence="3 4" key="1">
    <citation type="submission" date="2019-07" db="EMBL/GenBank/DDBJ databases">
        <title>Genomes of Cafeteria roenbergensis.</title>
        <authorList>
            <person name="Fischer M.G."/>
            <person name="Hackl T."/>
            <person name="Roman M."/>
        </authorList>
    </citation>
    <scope>NUCLEOTIDE SEQUENCE [LARGE SCALE GENOMIC DNA]</scope>
    <source>
        <strain evidence="3 4">Cflag</strain>
    </source>
</reference>
<dbReference type="Proteomes" id="UP000325113">
    <property type="component" value="Unassembled WGS sequence"/>
</dbReference>
<comment type="caution">
    <text evidence="3">The sequence shown here is derived from an EMBL/GenBank/DDBJ whole genome shotgun (WGS) entry which is preliminary data.</text>
</comment>
<feature type="region of interest" description="Disordered" evidence="1">
    <location>
        <begin position="902"/>
        <end position="921"/>
    </location>
</feature>
<feature type="region of interest" description="Disordered" evidence="1">
    <location>
        <begin position="138"/>
        <end position="178"/>
    </location>
</feature>
<evidence type="ECO:0000313" key="3">
    <source>
        <dbReference type="EMBL" id="KAA0153061.1"/>
    </source>
</evidence>
<keyword evidence="2" id="KW-1133">Transmembrane helix</keyword>
<feature type="compositionally biased region" description="Acidic residues" evidence="1">
    <location>
        <begin position="141"/>
        <end position="153"/>
    </location>
</feature>
<evidence type="ECO:0000313" key="4">
    <source>
        <dbReference type="Proteomes" id="UP000325113"/>
    </source>
</evidence>
<evidence type="ECO:0000256" key="1">
    <source>
        <dbReference type="SAM" id="MobiDB-lite"/>
    </source>
</evidence>
<dbReference type="Gene3D" id="3.40.190.10">
    <property type="entry name" value="Periplasmic binding protein-like II"/>
    <property type="match status" value="3"/>
</dbReference>
<sequence length="1032" mass="109223">MRTQAEMPASDGGEPLPPQPAAVQPAVPLEQHPSFGIDANERLFLKREQWAMRKSGRIAPVLPPNDLLWMIWERVDILTQQALLQRAMGRLDVPADLEDVPPEVIEEEAALLSDELQARGMDSKLARRAGTVAALAGVHDDDSDDDQLDDLDSAADGRLDSSSQASYGLESQAPGPAAGVAKGRTLALAIRAAQRFKSRRAVAAEQVASQARNTGFIESDTGTARAVLAGFGRKHRNTGALASKLPARRLTSTVLPSHAALRAKIPNRTSESELLIATKESGSFSFVVGNNSLTPGFVTRHGGPIGFSGYSWELFERFLFELARLHGSSFQTYRIVLLADNDEILRAVREGWADAGHASITKTASRSELVDFTSSWHDSGLAIMVRKPGLMQSSNLLSILQTAGGIIVGTLSLVGATLVAMAVALFIVERAAPGKRPVMRRGCCAGIKDSAILMGLLFTGMQTRLPSGPLSRPVAACCAMSSTLMAVIQTALLTVALQTTSRTQSVSSLADLRGKTVVVPKATTAMDFLYANSVGQRVLQVDAIGTALDLFKAGKGDAVVYDMPILTAFIAGQTLERGVAEYELVGDLMHREQYGIAMHKGLPAQELHAFNSAVLSAYGTPEVAALGERWLLFPHRSANQLTDSIELESTTGLFESNFVLITEIVAIIVGMALLGGAFVFCYRWVLLARSGGCSSSVYGSVTKSARCGGPASHSSARSGIRPSRQLAHLAELAVMDSVLGGPGSTSRYDDGDEPDPVEARADQPAEVSADGSGGHSRHAAPPGGPANALELHPAFGADAEERMALKREQWGMRVEGRVAPILQPLDLMWLIWERVDMIAQQSLLQRAMGRLDVPLDLEGVPAQIIEDESLLLSEELKARGMPPPLAQRAAIAATLAGIRDDASVSSGSSDVSTPTASQIADDNMSMPVPAAVGNGRGRASSAVKQATAPNVALALARLRRNAAAAAREEPESDEQAYLAAPSGAEKSPRRRAPRPRGGSRLASLAMTFAASWSATPAGDSAVTNDSPTASPT</sequence>
<feature type="transmembrane region" description="Helical" evidence="2">
    <location>
        <begin position="658"/>
        <end position="685"/>
    </location>
</feature>
<keyword evidence="2" id="KW-0812">Transmembrane</keyword>
<feature type="compositionally biased region" description="Polar residues" evidence="1">
    <location>
        <begin position="1021"/>
        <end position="1032"/>
    </location>
</feature>
<proteinExistence type="predicted"/>